<name>A0A6L2J036_TANCI</name>
<gene>
    <name evidence="1" type="ORF">Tci_002331</name>
</gene>
<dbReference type="AlphaFoldDB" id="A0A6L2J036"/>
<dbReference type="EMBL" id="BKCJ010000150">
    <property type="protein sequence ID" value="GEU30353.1"/>
    <property type="molecule type" value="Genomic_DNA"/>
</dbReference>
<proteinExistence type="predicted"/>
<comment type="caution">
    <text evidence="1">The sequence shown here is derived from an EMBL/GenBank/DDBJ whole genome shotgun (WGS) entry which is preliminary data.</text>
</comment>
<reference evidence="1" key="1">
    <citation type="journal article" date="2019" name="Sci. Rep.">
        <title>Draft genome of Tanacetum cinerariifolium, the natural source of mosquito coil.</title>
        <authorList>
            <person name="Yamashiro T."/>
            <person name="Shiraishi A."/>
            <person name="Satake H."/>
            <person name="Nakayama K."/>
        </authorList>
    </citation>
    <scope>NUCLEOTIDE SEQUENCE</scope>
</reference>
<evidence type="ECO:0000313" key="1">
    <source>
        <dbReference type="EMBL" id="GEU30353.1"/>
    </source>
</evidence>
<sequence length="314" mass="34231">MFSKNCKHLDDVVIIVPSFDVVKIHGILVPPKPDLSVVDGAVTESADTLATVESVINGGVSQVPLLGVESNCFDINLLTRGFSNKLCTIKCIPPKLRLGFAKIFCSALENVPGCPGDLERCQFEYISRTVLRWRDPEDRLGLVLDRLAETTPSFSGEAKHPHVSPPGLSYSPLYKDAPFVHKDLVLNRIHSFPKGTSCGRDGLRAQHLKDILGGAASAVYDDLLGSITRRRLVSKVVSSSVGNSLNTYLQDFQFGVSVPGGCMAVLHSVNRLVEFKGYEAGLSMLLVNFKNAFNLVDMSVLLQETRDRFPSIAS</sequence>
<evidence type="ECO:0008006" key="2">
    <source>
        <dbReference type="Google" id="ProtNLM"/>
    </source>
</evidence>
<protein>
    <recommendedName>
        <fullName evidence="2">Reverse transcriptase domain-containing protein</fullName>
    </recommendedName>
</protein>
<accession>A0A6L2J036</accession>
<organism evidence="1">
    <name type="scientific">Tanacetum cinerariifolium</name>
    <name type="common">Dalmatian daisy</name>
    <name type="synonym">Chrysanthemum cinerariifolium</name>
    <dbReference type="NCBI Taxonomy" id="118510"/>
    <lineage>
        <taxon>Eukaryota</taxon>
        <taxon>Viridiplantae</taxon>
        <taxon>Streptophyta</taxon>
        <taxon>Embryophyta</taxon>
        <taxon>Tracheophyta</taxon>
        <taxon>Spermatophyta</taxon>
        <taxon>Magnoliopsida</taxon>
        <taxon>eudicotyledons</taxon>
        <taxon>Gunneridae</taxon>
        <taxon>Pentapetalae</taxon>
        <taxon>asterids</taxon>
        <taxon>campanulids</taxon>
        <taxon>Asterales</taxon>
        <taxon>Asteraceae</taxon>
        <taxon>Asteroideae</taxon>
        <taxon>Anthemideae</taxon>
        <taxon>Anthemidinae</taxon>
        <taxon>Tanacetum</taxon>
    </lineage>
</organism>